<dbReference type="GO" id="GO:0003677">
    <property type="term" value="F:DNA binding"/>
    <property type="evidence" value="ECO:0007669"/>
    <property type="project" value="InterPro"/>
</dbReference>
<keyword evidence="10" id="KW-0694">RNA-binding</keyword>
<accession>A0A5C6RX04</accession>
<dbReference type="CDD" id="cd03221">
    <property type="entry name" value="ABCF_EF-3"/>
    <property type="match status" value="2"/>
</dbReference>
<keyword evidence="9" id="KW-0810">Translation regulation</keyword>
<dbReference type="PANTHER" id="PTHR42855">
    <property type="entry name" value="ABC TRANSPORTER ATP-BINDING SUBUNIT"/>
    <property type="match status" value="1"/>
</dbReference>
<comment type="similarity">
    <text evidence="1">Belongs to the ABC transporter superfamily. ABCF family. Translational throttle EttA subfamily.</text>
</comment>
<keyword evidence="3" id="KW-0820">tRNA-binding</keyword>
<keyword evidence="2" id="KW-0963">Cytoplasm</keyword>
<dbReference type="InterPro" id="IPR032524">
    <property type="entry name" value="ABC_tran_C"/>
</dbReference>
<keyword evidence="15" id="KW-1185">Reference proteome</keyword>
<evidence type="ECO:0000256" key="5">
    <source>
        <dbReference type="ARBA" id="ARBA00022737"/>
    </source>
</evidence>
<evidence type="ECO:0000313" key="14">
    <source>
        <dbReference type="EMBL" id="TXB66349.1"/>
    </source>
</evidence>
<keyword evidence="11" id="KW-0648">Protein biosynthesis</keyword>
<protein>
    <submittedName>
        <fullName evidence="14">ABC-F family ATP-binding cassette domain-containing protein</fullName>
    </submittedName>
</protein>
<dbReference type="AlphaFoldDB" id="A0A5C6RX04"/>
<dbReference type="FunFam" id="3.40.50.300:FF:000183">
    <property type="entry name" value="ABC transporter ATP-binding protein yjjK"/>
    <property type="match status" value="1"/>
</dbReference>
<evidence type="ECO:0000256" key="11">
    <source>
        <dbReference type="ARBA" id="ARBA00022917"/>
    </source>
</evidence>
<feature type="region of interest" description="Disordered" evidence="12">
    <location>
        <begin position="533"/>
        <end position="563"/>
    </location>
</feature>
<dbReference type="EMBL" id="VOOR01000008">
    <property type="protein sequence ID" value="TXB66349.1"/>
    <property type="molecule type" value="Genomic_DNA"/>
</dbReference>
<evidence type="ECO:0000256" key="7">
    <source>
        <dbReference type="ARBA" id="ARBA00022801"/>
    </source>
</evidence>
<dbReference type="GO" id="GO:0019843">
    <property type="term" value="F:rRNA binding"/>
    <property type="evidence" value="ECO:0007669"/>
    <property type="project" value="UniProtKB-KW"/>
</dbReference>
<evidence type="ECO:0000256" key="6">
    <source>
        <dbReference type="ARBA" id="ARBA00022741"/>
    </source>
</evidence>
<evidence type="ECO:0000256" key="2">
    <source>
        <dbReference type="ARBA" id="ARBA00022490"/>
    </source>
</evidence>
<dbReference type="InterPro" id="IPR027417">
    <property type="entry name" value="P-loop_NTPase"/>
</dbReference>
<evidence type="ECO:0000256" key="9">
    <source>
        <dbReference type="ARBA" id="ARBA00022845"/>
    </source>
</evidence>
<sequence>MNYLNLENVTKMYGEKVLFDNIALQVNQGQKVALVAKNGSGKTTLLRVIAGEEPAEGEAASVYLHRDVRIGFLNQDPEFFEEHTILEAVLDSDNAMIRAVRDYEYAMLFPNDTEAMHQAIAKMDDLKAWDFEARIREVLTKLEVSDLNQLVRNLSGGQKKRLALAKLIIEEPEFLILDEPTNHLDLDMIEWLEEYLQQPRITLFMVTHDRYFLERVCNIIVELDQGQLYRYTGSYSDFLEKKTTRHEVEAAELDKAKKLLKRELNWVRRMPKARGTKAKSRVSAFEDLKEEVEQVRSNDEMRIDIKGQRMGKKILEAHNIGKSYGEKVLVEGFSYKFRKGERVGIVGPNGAGKTTFLKLLTKELRTDTGKVVLGGNTVFGYYTQDGIQLASDRRVIDVVQDIAEFIPLEKGQKLTAPQLLERFLFNRKQQQVYVSQLSGGERRRLYLLTVLMENPNFLILDEPTNDLDIITLNVLEDFLLDFPGCIIIVSHDRYFMDKIVEHLFVFEGQGHIRDFPGNYTEYREVRLQEDRERRRQEREVEEQKQKTVKPAKAAPSALSQEERKELKRLEKKILKLEEEKAALTEQFNDSSLGPEEITELSKKLAALNEALEEQELRWMELAEQA</sequence>
<keyword evidence="6" id="KW-0547">Nucleotide-binding</keyword>
<dbReference type="GO" id="GO:0000049">
    <property type="term" value="F:tRNA binding"/>
    <property type="evidence" value="ECO:0007669"/>
    <property type="project" value="UniProtKB-KW"/>
</dbReference>
<dbReference type="Pfam" id="PF12848">
    <property type="entry name" value="ABC_tran_Xtn"/>
    <property type="match status" value="1"/>
</dbReference>
<evidence type="ECO:0000313" key="15">
    <source>
        <dbReference type="Proteomes" id="UP000321580"/>
    </source>
</evidence>
<feature type="domain" description="ABC transporter" evidence="13">
    <location>
        <begin position="315"/>
        <end position="533"/>
    </location>
</feature>
<keyword evidence="8 14" id="KW-0067">ATP-binding</keyword>
<keyword evidence="5" id="KW-0677">Repeat</keyword>
<evidence type="ECO:0000256" key="10">
    <source>
        <dbReference type="ARBA" id="ARBA00022884"/>
    </source>
</evidence>
<dbReference type="InterPro" id="IPR003439">
    <property type="entry name" value="ABC_transporter-like_ATP-bd"/>
</dbReference>
<dbReference type="PROSITE" id="PS50893">
    <property type="entry name" value="ABC_TRANSPORTER_2"/>
    <property type="match status" value="2"/>
</dbReference>
<keyword evidence="7" id="KW-0378">Hydrolase</keyword>
<dbReference type="GO" id="GO:0005524">
    <property type="term" value="F:ATP binding"/>
    <property type="evidence" value="ECO:0007669"/>
    <property type="project" value="UniProtKB-KW"/>
</dbReference>
<proteinExistence type="inferred from homology"/>
<dbReference type="PANTHER" id="PTHR42855:SF1">
    <property type="entry name" value="ABC TRANSPORTER DOMAIN-CONTAINING PROTEIN"/>
    <property type="match status" value="1"/>
</dbReference>
<dbReference type="GO" id="GO:0006412">
    <property type="term" value="P:translation"/>
    <property type="evidence" value="ECO:0007669"/>
    <property type="project" value="UniProtKB-KW"/>
</dbReference>
<dbReference type="InterPro" id="IPR017871">
    <property type="entry name" value="ABC_transporter-like_CS"/>
</dbReference>
<dbReference type="SUPFAM" id="SSF52540">
    <property type="entry name" value="P-loop containing nucleoside triphosphate hydrolases"/>
    <property type="match status" value="2"/>
</dbReference>
<dbReference type="GO" id="GO:0016887">
    <property type="term" value="F:ATP hydrolysis activity"/>
    <property type="evidence" value="ECO:0007669"/>
    <property type="project" value="InterPro"/>
</dbReference>
<gene>
    <name evidence="14" type="ORF">FRY97_05930</name>
</gene>
<dbReference type="InterPro" id="IPR051309">
    <property type="entry name" value="ABCF_ATPase"/>
</dbReference>
<feature type="compositionally biased region" description="Basic and acidic residues" evidence="12">
    <location>
        <begin position="533"/>
        <end position="545"/>
    </location>
</feature>
<evidence type="ECO:0000259" key="13">
    <source>
        <dbReference type="PROSITE" id="PS50893"/>
    </source>
</evidence>
<organism evidence="14 15">
    <name type="scientific">Phaeodactylibacter luteus</name>
    <dbReference type="NCBI Taxonomy" id="1564516"/>
    <lineage>
        <taxon>Bacteria</taxon>
        <taxon>Pseudomonadati</taxon>
        <taxon>Bacteroidota</taxon>
        <taxon>Saprospiria</taxon>
        <taxon>Saprospirales</taxon>
        <taxon>Haliscomenobacteraceae</taxon>
        <taxon>Phaeodactylibacter</taxon>
    </lineage>
</organism>
<dbReference type="GO" id="GO:0006417">
    <property type="term" value="P:regulation of translation"/>
    <property type="evidence" value="ECO:0007669"/>
    <property type="project" value="UniProtKB-KW"/>
</dbReference>
<dbReference type="SMART" id="SM00382">
    <property type="entry name" value="AAA"/>
    <property type="match status" value="2"/>
</dbReference>
<dbReference type="PROSITE" id="PS00211">
    <property type="entry name" value="ABC_TRANSPORTER_1"/>
    <property type="match status" value="1"/>
</dbReference>
<dbReference type="Pfam" id="PF00005">
    <property type="entry name" value="ABC_tran"/>
    <property type="match status" value="2"/>
</dbReference>
<evidence type="ECO:0000256" key="3">
    <source>
        <dbReference type="ARBA" id="ARBA00022555"/>
    </source>
</evidence>
<evidence type="ECO:0000256" key="12">
    <source>
        <dbReference type="SAM" id="MobiDB-lite"/>
    </source>
</evidence>
<dbReference type="Gene3D" id="1.10.287.380">
    <property type="entry name" value="Valyl-tRNA synthetase, C-terminal domain"/>
    <property type="match status" value="1"/>
</dbReference>
<dbReference type="Gene3D" id="3.40.50.300">
    <property type="entry name" value="P-loop containing nucleotide triphosphate hydrolases"/>
    <property type="match status" value="2"/>
</dbReference>
<keyword evidence="4" id="KW-0699">rRNA-binding</keyword>
<evidence type="ECO:0000256" key="8">
    <source>
        <dbReference type="ARBA" id="ARBA00022840"/>
    </source>
</evidence>
<evidence type="ECO:0000256" key="4">
    <source>
        <dbReference type="ARBA" id="ARBA00022730"/>
    </source>
</evidence>
<name>A0A5C6RX04_9BACT</name>
<dbReference type="InterPro" id="IPR037118">
    <property type="entry name" value="Val-tRNA_synth_C_sf"/>
</dbReference>
<comment type="caution">
    <text evidence="14">The sequence shown here is derived from an EMBL/GenBank/DDBJ whole genome shotgun (WGS) entry which is preliminary data.</text>
</comment>
<dbReference type="RefSeq" id="WP_147166518.1">
    <property type="nucleotide sequence ID" value="NZ_VOOR01000008.1"/>
</dbReference>
<dbReference type="InterPro" id="IPR003593">
    <property type="entry name" value="AAA+_ATPase"/>
</dbReference>
<dbReference type="OrthoDB" id="1521973at2"/>
<feature type="domain" description="ABC transporter" evidence="13">
    <location>
        <begin position="4"/>
        <end position="250"/>
    </location>
</feature>
<dbReference type="Pfam" id="PF16326">
    <property type="entry name" value="ABC_tran_CTD"/>
    <property type="match status" value="1"/>
</dbReference>
<evidence type="ECO:0000256" key="1">
    <source>
        <dbReference type="ARBA" id="ARBA00005868"/>
    </source>
</evidence>
<reference evidence="14 15" key="1">
    <citation type="submission" date="2019-08" db="EMBL/GenBank/DDBJ databases">
        <title>Genome of Phaeodactylibacter luteus.</title>
        <authorList>
            <person name="Bowman J.P."/>
        </authorList>
    </citation>
    <scope>NUCLEOTIDE SEQUENCE [LARGE SCALE GENOMIC DNA]</scope>
    <source>
        <strain evidence="14 15">KCTC 42180</strain>
    </source>
</reference>
<dbReference type="FunFam" id="3.40.50.300:FF:000011">
    <property type="entry name" value="Putative ABC transporter ATP-binding component"/>
    <property type="match status" value="1"/>
</dbReference>
<dbReference type="Proteomes" id="UP000321580">
    <property type="component" value="Unassembled WGS sequence"/>
</dbReference>
<dbReference type="InterPro" id="IPR032781">
    <property type="entry name" value="ABC_tran_Xtn"/>
</dbReference>